<protein>
    <recommendedName>
        <fullName evidence="2">PRC-barrel domain-containing protein</fullName>
    </recommendedName>
</protein>
<dbReference type="SUPFAM" id="SSF50346">
    <property type="entry name" value="PRC-barrel domain"/>
    <property type="match status" value="1"/>
</dbReference>
<dbReference type="Gene3D" id="1.20.120.20">
    <property type="entry name" value="Apolipoprotein"/>
    <property type="match status" value="1"/>
</dbReference>
<sequence length="261" mass="27453">MTVAAIALSAGGAIAQTATDENNMEQAETNMEQAGENIEQAAENTGEAIENSAENAGQEIEQATDEAGQEIEQATDEAGQEIQNAANEANQELDQAAAETGQTMEEIFGMDEDGLIRSRDITGGAVYAVNEDAAMGEAEVAEGDATMETEGETEMAGTDADAEMNAETDMASNGGMGSYTEIGDNWQNVGEIEDIVFTADGKIEGIVAEVGGFLDIGDKHVHISLSDVQLMPIDDGSYALVTNYTKDQLMEMPDVDESAMN</sequence>
<proteinExistence type="predicted"/>
<accession>Q0FPY0</accession>
<dbReference type="Pfam" id="PF05239">
    <property type="entry name" value="PRC"/>
    <property type="match status" value="1"/>
</dbReference>
<name>Q0FPY0_SALBH</name>
<organism evidence="3 4">
    <name type="scientific">Salipiger bermudensis (strain DSM 26914 / JCM 13377 / KCTC 12554 / HTCC2601)</name>
    <name type="common">Pelagibaca bermudensis</name>
    <dbReference type="NCBI Taxonomy" id="314265"/>
    <lineage>
        <taxon>Bacteria</taxon>
        <taxon>Pseudomonadati</taxon>
        <taxon>Pseudomonadota</taxon>
        <taxon>Alphaproteobacteria</taxon>
        <taxon>Rhodobacterales</taxon>
        <taxon>Roseobacteraceae</taxon>
        <taxon>Salipiger</taxon>
    </lineage>
</organism>
<dbReference type="Proteomes" id="UP000006230">
    <property type="component" value="Unassembled WGS sequence"/>
</dbReference>
<evidence type="ECO:0000259" key="2">
    <source>
        <dbReference type="Pfam" id="PF05239"/>
    </source>
</evidence>
<dbReference type="EMBL" id="AATQ01000016">
    <property type="protein sequence ID" value="EAU46274.1"/>
    <property type="molecule type" value="Genomic_DNA"/>
</dbReference>
<gene>
    <name evidence="3" type="ORF">R2601_25291</name>
</gene>
<evidence type="ECO:0000313" key="3">
    <source>
        <dbReference type="EMBL" id="EAU46274.1"/>
    </source>
</evidence>
<reference evidence="3 4" key="1">
    <citation type="journal article" date="2010" name="J. Bacteriol.">
        <title>Genome sequences of Pelagibaca bermudensis HTCC2601T and Maritimibacter alkaliphilus HTCC2654T, the type strains of two marine Roseobacter genera.</title>
        <authorList>
            <person name="Thrash J.C."/>
            <person name="Cho J.C."/>
            <person name="Ferriera S."/>
            <person name="Johnson J."/>
            <person name="Vergin K.L."/>
            <person name="Giovannoni S.J."/>
        </authorList>
    </citation>
    <scope>NUCLEOTIDE SEQUENCE [LARGE SCALE GENOMIC DNA]</scope>
    <source>
        <strain evidence="4">DSM 26914 / JCM 13377 / KCTC 12554 / HTCC2601</strain>
    </source>
</reference>
<comment type="caution">
    <text evidence="3">The sequence shown here is derived from an EMBL/GenBank/DDBJ whole genome shotgun (WGS) entry which is preliminary data.</text>
</comment>
<keyword evidence="4" id="KW-1185">Reference proteome</keyword>
<dbReference type="STRING" id="314265.R2601_25291"/>
<dbReference type="Gene3D" id="2.30.30.240">
    <property type="entry name" value="PRC-barrel domain"/>
    <property type="match status" value="1"/>
</dbReference>
<feature type="domain" description="PRC-barrel" evidence="2">
    <location>
        <begin position="187"/>
        <end position="248"/>
    </location>
</feature>
<dbReference type="AlphaFoldDB" id="Q0FPY0"/>
<feature type="coiled-coil region" evidence="1">
    <location>
        <begin position="17"/>
        <end position="106"/>
    </location>
</feature>
<evidence type="ECO:0000256" key="1">
    <source>
        <dbReference type="SAM" id="Coils"/>
    </source>
</evidence>
<dbReference type="InterPro" id="IPR011033">
    <property type="entry name" value="PRC_barrel-like_sf"/>
</dbReference>
<dbReference type="HOGENOM" id="CLU_1165178_0_0_5"/>
<dbReference type="eggNOG" id="COG1873">
    <property type="taxonomic scope" value="Bacteria"/>
</dbReference>
<evidence type="ECO:0000313" key="4">
    <source>
        <dbReference type="Proteomes" id="UP000006230"/>
    </source>
</evidence>
<keyword evidence="1" id="KW-0175">Coiled coil</keyword>
<dbReference type="InterPro" id="IPR027275">
    <property type="entry name" value="PRC-brl_dom"/>
</dbReference>